<feature type="region of interest" description="Disordered" evidence="8">
    <location>
        <begin position="83"/>
        <end position="107"/>
    </location>
</feature>
<dbReference type="Gene3D" id="2.30.330.10">
    <property type="entry name" value="SpoA-like"/>
    <property type="match status" value="1"/>
</dbReference>
<keyword evidence="10" id="KW-0282">Flagellum</keyword>
<dbReference type="InterPro" id="IPR001543">
    <property type="entry name" value="FliN-like_C"/>
</dbReference>
<protein>
    <recommendedName>
        <fullName evidence="2 7">Flagellar motor switch protein FliN</fullName>
    </recommendedName>
</protein>
<evidence type="ECO:0000259" key="9">
    <source>
        <dbReference type="Pfam" id="PF01052"/>
    </source>
</evidence>
<dbReference type="GO" id="GO:0006935">
    <property type="term" value="P:chemotaxis"/>
    <property type="evidence" value="ECO:0007669"/>
    <property type="project" value="UniProtKB-KW"/>
</dbReference>
<sequence length="107" mass="11660">MSFLNDGFSLIQDIDVRLTVELGRKNMRLRDVLALGESSVIELDRLTDDPLDIMVNGKLIARGEVVAQGNRFAIRVLELVGASGDASSERRAPPISATPIQNVEEAI</sequence>
<comment type="caution">
    <text evidence="10">The sequence shown here is derived from an EMBL/GenBank/DDBJ whole genome shotgun (WGS) entry which is preliminary data.</text>
</comment>
<comment type="similarity">
    <text evidence="1 7">Belongs to the FliN/MopA/SpaO family.</text>
</comment>
<keyword evidence="10" id="KW-0966">Cell projection</keyword>
<dbReference type="GO" id="GO:0003774">
    <property type="term" value="F:cytoskeletal motor activity"/>
    <property type="evidence" value="ECO:0007669"/>
    <property type="project" value="UniProtKB-UniRule"/>
</dbReference>
<dbReference type="Proteomes" id="UP000430272">
    <property type="component" value="Unassembled WGS sequence"/>
</dbReference>
<dbReference type="GO" id="GO:0071973">
    <property type="term" value="P:bacterial-type flagellum-dependent cell motility"/>
    <property type="evidence" value="ECO:0007669"/>
    <property type="project" value="UniProtKB-UniRule"/>
</dbReference>
<evidence type="ECO:0000256" key="6">
    <source>
        <dbReference type="ARBA" id="ARBA00023136"/>
    </source>
</evidence>
<feature type="domain" description="Flagellar motor switch protein FliN-like C-terminal" evidence="9">
    <location>
        <begin position="10"/>
        <end position="80"/>
    </location>
</feature>
<evidence type="ECO:0000256" key="8">
    <source>
        <dbReference type="SAM" id="MobiDB-lite"/>
    </source>
</evidence>
<evidence type="ECO:0000256" key="4">
    <source>
        <dbReference type="ARBA" id="ARBA00022500"/>
    </source>
</evidence>
<comment type="subcellular location">
    <subcellularLocation>
        <location evidence="7">Cell membrane</location>
        <topology evidence="7">Peripheral membrane protein</topology>
        <orientation evidence="7">Cytoplasmic side</orientation>
    </subcellularLocation>
    <subcellularLocation>
        <location evidence="7">Bacterial flagellum basal body</location>
    </subcellularLocation>
</comment>
<dbReference type="NCBIfam" id="TIGR02480">
    <property type="entry name" value="fliN"/>
    <property type="match status" value="1"/>
</dbReference>
<keyword evidence="11" id="KW-1185">Reference proteome</keyword>
<dbReference type="InterPro" id="IPR036429">
    <property type="entry name" value="SpoA-like_sf"/>
</dbReference>
<keyword evidence="4 7" id="KW-0145">Chemotaxis</keyword>
<reference evidence="10 11" key="1">
    <citation type="submission" date="2019-12" db="EMBL/GenBank/DDBJ databases">
        <title>Genomic-based taxomic classification of the family Erythrobacteraceae.</title>
        <authorList>
            <person name="Xu L."/>
        </authorList>
    </citation>
    <scope>NUCLEOTIDE SEQUENCE [LARGE SCALE GENOMIC DNA]</scope>
    <source>
        <strain evidence="10 11">JCM 17468</strain>
    </source>
</reference>
<evidence type="ECO:0000256" key="1">
    <source>
        <dbReference type="ARBA" id="ARBA00009226"/>
    </source>
</evidence>
<dbReference type="InterPro" id="IPR051469">
    <property type="entry name" value="FliN/MopA/SpaO"/>
</dbReference>
<name>A0A844YBB1_9SPHN</name>
<gene>
    <name evidence="10" type="primary">fliN</name>
    <name evidence="10" type="ORF">GRI47_09510</name>
</gene>
<evidence type="ECO:0000313" key="11">
    <source>
        <dbReference type="Proteomes" id="UP000430272"/>
    </source>
</evidence>
<evidence type="ECO:0000256" key="7">
    <source>
        <dbReference type="RuleBase" id="RU362074"/>
    </source>
</evidence>
<keyword evidence="7" id="KW-0975">Bacterial flagellum</keyword>
<accession>A0A844YBB1</accession>
<dbReference type="AlphaFoldDB" id="A0A844YBB1"/>
<dbReference type="RefSeq" id="WP_160661003.1">
    <property type="nucleotide sequence ID" value="NZ_BAABDV010000001.1"/>
</dbReference>
<evidence type="ECO:0000256" key="5">
    <source>
        <dbReference type="ARBA" id="ARBA00022779"/>
    </source>
</evidence>
<organism evidence="10 11">
    <name type="scientific">Qipengyuania pelagi</name>
    <dbReference type="NCBI Taxonomy" id="994320"/>
    <lineage>
        <taxon>Bacteria</taxon>
        <taxon>Pseudomonadati</taxon>
        <taxon>Pseudomonadota</taxon>
        <taxon>Alphaproteobacteria</taxon>
        <taxon>Sphingomonadales</taxon>
        <taxon>Erythrobacteraceae</taxon>
        <taxon>Qipengyuania</taxon>
    </lineage>
</organism>
<dbReference type="PRINTS" id="PR00956">
    <property type="entry name" value="FLGMOTORFLIN"/>
</dbReference>
<dbReference type="InterPro" id="IPR001172">
    <property type="entry name" value="FliN_T3SS_HrcQb"/>
</dbReference>
<keyword evidence="5 7" id="KW-0283">Flagellar rotation</keyword>
<dbReference type="PANTHER" id="PTHR43484">
    <property type="match status" value="1"/>
</dbReference>
<evidence type="ECO:0000256" key="3">
    <source>
        <dbReference type="ARBA" id="ARBA00022475"/>
    </source>
</evidence>
<dbReference type="InterPro" id="IPR012826">
    <property type="entry name" value="FliN"/>
</dbReference>
<evidence type="ECO:0000256" key="2">
    <source>
        <dbReference type="ARBA" id="ARBA00021897"/>
    </source>
</evidence>
<evidence type="ECO:0000313" key="10">
    <source>
        <dbReference type="EMBL" id="MXO54242.1"/>
    </source>
</evidence>
<dbReference type="PANTHER" id="PTHR43484:SF1">
    <property type="entry name" value="FLAGELLAR MOTOR SWITCH PROTEIN FLIN"/>
    <property type="match status" value="1"/>
</dbReference>
<comment type="function">
    <text evidence="7">FliN is one of three proteins (FliG, FliN, FliM) that form the rotor-mounted switch complex (C ring), located at the base of the basal body. This complex interacts with the CheY and CheZ chemotaxis proteins, in addition to contacting components of the motor that determine the direction of flagellar rotation.</text>
</comment>
<dbReference type="GO" id="GO:0005886">
    <property type="term" value="C:plasma membrane"/>
    <property type="evidence" value="ECO:0007669"/>
    <property type="project" value="UniProtKB-SubCell"/>
</dbReference>
<keyword evidence="6 7" id="KW-0472">Membrane</keyword>
<keyword evidence="3 7" id="KW-1003">Cell membrane</keyword>
<dbReference type="Pfam" id="PF01052">
    <property type="entry name" value="FliMN_C"/>
    <property type="match status" value="1"/>
</dbReference>
<dbReference type="OrthoDB" id="9790303at2"/>
<proteinExistence type="inferred from homology"/>
<dbReference type="EMBL" id="WTYD01000001">
    <property type="protein sequence ID" value="MXO54242.1"/>
    <property type="molecule type" value="Genomic_DNA"/>
</dbReference>
<keyword evidence="10" id="KW-0969">Cilium</keyword>
<dbReference type="SUPFAM" id="SSF101801">
    <property type="entry name" value="Surface presentation of antigens (SPOA)"/>
    <property type="match status" value="1"/>
</dbReference>
<dbReference type="GO" id="GO:0009425">
    <property type="term" value="C:bacterial-type flagellum basal body"/>
    <property type="evidence" value="ECO:0007669"/>
    <property type="project" value="UniProtKB-SubCell"/>
</dbReference>